<comment type="caution">
    <text evidence="1">The sequence shown here is derived from an EMBL/GenBank/DDBJ whole genome shotgun (WGS) entry which is preliminary data.</text>
</comment>
<sequence>MVADDGGEAEVDRIGSSNGEIHEEMMDNGCVVGELKEPATVLGLSSRMSSDRPRPVAKRDWPPGCGPRRDKKRQEGENGVAVARRIEDSDAAAVMQTDGRMDSESGFDSDDDDGVVRENKEKNEGIADGMPQVQVAETQGGTLEESVMEQGDTGVTAEEKHHRAEKSVDRKAVAQETDGVSDEASKPVAMKSVMKRKPSLNKSQVKDAQVSRPVAQKSTLQGAAKYRFSLAPEVEEQLSQQNDREAGDGEGAEPQRLKIKQEGSLQKSKKKVEDKPKDTSKKGSGVSQKVKSVKKDSHVKRKKESENSKPKTPSQSSPVPLVEKAGSLEDGETDIARLINDPHDPEARELVRKTLRTFDALRRKLMRDEENVAKQTASAKRSDLKAGTLMNEKKLSVNRVKKLGYVPGVEVGDHFYFRMELCIVGLHRQIQGGIDYISGKERENEWGHHVAASITASGGYEDDIDDGETLVYTGQGGNNYKGDKRQQVDQKLERGNLAMENSCRLGLPVRVIRGCKDKSSPSGTIYTYDGLYMVKESWLDKGVSGFGVYKFKLQRIYGQPQLGSVLVKFVDSLKSKPSKRESVIIEDISKGQEKIAVCVVNEVDDTSPVSETFQYITSVSFPEGFDKPSLPVGGCDCKKSCSSSNVCECIQKNGQKAPYIYGMLVEAKNVVYECGFQCGCPPTCHNRVTQHGIKHRLEVFKTKQKGWGVRSWDSIPSGSFICEYIGELIDSHEAERLVGKDEYLFDLDLIKGNKARGVDVSMFFDKSNAGEVIDEVAETKLAIDASNYGNVGRFINHSCSPNLFAQCVLFDHHDVRIPHIMLFAMENIPPLTELTYDYGYTVGQVMDSDGNPKVKICHCGEKNCRGRMY</sequence>
<name>A0ACC2AEI4_DIPCM</name>
<organism evidence="1 2">
    <name type="scientific">Diphasiastrum complanatum</name>
    <name type="common">Issler's clubmoss</name>
    <name type="synonym">Lycopodium complanatum</name>
    <dbReference type="NCBI Taxonomy" id="34168"/>
    <lineage>
        <taxon>Eukaryota</taxon>
        <taxon>Viridiplantae</taxon>
        <taxon>Streptophyta</taxon>
        <taxon>Embryophyta</taxon>
        <taxon>Tracheophyta</taxon>
        <taxon>Lycopodiopsida</taxon>
        <taxon>Lycopodiales</taxon>
        <taxon>Lycopodiaceae</taxon>
        <taxon>Lycopodioideae</taxon>
        <taxon>Diphasiastrum</taxon>
    </lineage>
</organism>
<dbReference type="EMBL" id="CM055113">
    <property type="protein sequence ID" value="KAJ7515984.1"/>
    <property type="molecule type" value="Genomic_DNA"/>
</dbReference>
<proteinExistence type="predicted"/>
<evidence type="ECO:0000313" key="1">
    <source>
        <dbReference type="EMBL" id="KAJ7515984.1"/>
    </source>
</evidence>
<keyword evidence="2" id="KW-1185">Reference proteome</keyword>
<gene>
    <name evidence="1" type="ORF">O6H91_22G037200</name>
</gene>
<accession>A0ACC2AEI4</accession>
<reference evidence="2" key="1">
    <citation type="journal article" date="2024" name="Proc. Natl. Acad. Sci. U.S.A.">
        <title>Extraordinary preservation of gene collinearity over three hundred million years revealed in homosporous lycophytes.</title>
        <authorList>
            <person name="Li C."/>
            <person name="Wickell D."/>
            <person name="Kuo L.Y."/>
            <person name="Chen X."/>
            <person name="Nie B."/>
            <person name="Liao X."/>
            <person name="Peng D."/>
            <person name="Ji J."/>
            <person name="Jenkins J."/>
            <person name="Williams M."/>
            <person name="Shu S."/>
            <person name="Plott C."/>
            <person name="Barry K."/>
            <person name="Rajasekar S."/>
            <person name="Grimwood J."/>
            <person name="Han X."/>
            <person name="Sun S."/>
            <person name="Hou Z."/>
            <person name="He W."/>
            <person name="Dai G."/>
            <person name="Sun C."/>
            <person name="Schmutz J."/>
            <person name="Leebens-Mack J.H."/>
            <person name="Li F.W."/>
            <person name="Wang L."/>
        </authorList>
    </citation>
    <scope>NUCLEOTIDE SEQUENCE [LARGE SCALE GENOMIC DNA]</scope>
    <source>
        <strain evidence="2">cv. PW_Plant_1</strain>
    </source>
</reference>
<evidence type="ECO:0000313" key="2">
    <source>
        <dbReference type="Proteomes" id="UP001162992"/>
    </source>
</evidence>
<protein>
    <submittedName>
        <fullName evidence="1">Uncharacterized protein</fullName>
    </submittedName>
</protein>
<dbReference type="Proteomes" id="UP001162992">
    <property type="component" value="Chromosome 22"/>
</dbReference>